<dbReference type="GO" id="GO:0004672">
    <property type="term" value="F:protein kinase activity"/>
    <property type="evidence" value="ECO:0000318"/>
    <property type="project" value="GO_Central"/>
</dbReference>
<feature type="region of interest" description="Disordered" evidence="10">
    <location>
        <begin position="10"/>
        <end position="35"/>
    </location>
</feature>
<feature type="region of interest" description="Disordered" evidence="10">
    <location>
        <begin position="721"/>
        <end position="778"/>
    </location>
</feature>
<feature type="compositionally biased region" description="Basic and acidic residues" evidence="10">
    <location>
        <begin position="401"/>
        <end position="416"/>
    </location>
</feature>
<keyword evidence="2" id="KW-1003">Cell membrane</keyword>
<keyword evidence="5 9" id="KW-0547">Nucleotide-binding</keyword>
<feature type="compositionally biased region" description="Basic and acidic residues" evidence="10">
    <location>
        <begin position="427"/>
        <end position="476"/>
    </location>
</feature>
<organism evidence="12 13">
    <name type="scientific">Klebsormidium nitens</name>
    <name type="common">Green alga</name>
    <name type="synonym">Ulothrix nitens</name>
    <dbReference type="NCBI Taxonomy" id="105231"/>
    <lineage>
        <taxon>Eukaryota</taxon>
        <taxon>Viridiplantae</taxon>
        <taxon>Streptophyta</taxon>
        <taxon>Klebsormidiophyceae</taxon>
        <taxon>Klebsormidiales</taxon>
        <taxon>Klebsormidiaceae</taxon>
        <taxon>Klebsormidium</taxon>
    </lineage>
</organism>
<evidence type="ECO:0000256" key="4">
    <source>
        <dbReference type="ARBA" id="ARBA00022679"/>
    </source>
</evidence>
<proteinExistence type="predicted"/>
<dbReference type="GO" id="GO:0010183">
    <property type="term" value="P:pollen tube guidance"/>
    <property type="evidence" value="ECO:0007669"/>
    <property type="project" value="UniProtKB-ARBA"/>
</dbReference>
<evidence type="ECO:0000256" key="6">
    <source>
        <dbReference type="ARBA" id="ARBA00022777"/>
    </source>
</evidence>
<keyword evidence="7 9" id="KW-0067">ATP-binding</keyword>
<comment type="subcellular location">
    <subcellularLocation>
        <location evidence="1">Cell membrane</location>
    </subcellularLocation>
</comment>
<name>A0A1Y1I661_KLENI</name>
<dbReference type="PANTHER" id="PTHR47985:SF44">
    <property type="entry name" value="SERINE_THREONINE-PROTEIN KINASE PBS1"/>
    <property type="match status" value="1"/>
</dbReference>
<feature type="compositionally biased region" description="Basic and acidic residues" evidence="10">
    <location>
        <begin position="486"/>
        <end position="500"/>
    </location>
</feature>
<dbReference type="FunFam" id="1.10.510.10:FF:000032">
    <property type="entry name" value="Serine/threonine-protein kinase PBS1"/>
    <property type="match status" value="1"/>
</dbReference>
<feature type="region of interest" description="Disordered" evidence="10">
    <location>
        <begin position="920"/>
        <end position="942"/>
    </location>
</feature>
<dbReference type="Pfam" id="PF07714">
    <property type="entry name" value="PK_Tyr_Ser-Thr"/>
    <property type="match status" value="1"/>
</dbReference>
<keyword evidence="13" id="KW-1185">Reference proteome</keyword>
<evidence type="ECO:0000256" key="5">
    <source>
        <dbReference type="ARBA" id="ARBA00022741"/>
    </source>
</evidence>
<dbReference type="Gene3D" id="3.30.200.20">
    <property type="entry name" value="Phosphorylase Kinase, domain 1"/>
    <property type="match status" value="1"/>
</dbReference>
<keyword evidence="8" id="KW-0472">Membrane</keyword>
<keyword evidence="6 12" id="KW-0418">Kinase</keyword>
<evidence type="ECO:0000313" key="13">
    <source>
        <dbReference type="Proteomes" id="UP000054558"/>
    </source>
</evidence>
<gene>
    <name evidence="12" type="ORF">KFL_002350170</name>
</gene>
<dbReference type="InterPro" id="IPR017441">
    <property type="entry name" value="Protein_kinase_ATP_BS"/>
</dbReference>
<feature type="binding site" evidence="9">
    <location>
        <position position="125"/>
    </location>
    <ligand>
        <name>ATP</name>
        <dbReference type="ChEBI" id="CHEBI:30616"/>
    </ligand>
</feature>
<dbReference type="InterPro" id="IPR008271">
    <property type="entry name" value="Ser/Thr_kinase_AS"/>
</dbReference>
<keyword evidence="3" id="KW-0723">Serine/threonine-protein kinase</keyword>
<dbReference type="SUPFAM" id="SSF56112">
    <property type="entry name" value="Protein kinase-like (PK-like)"/>
    <property type="match status" value="1"/>
</dbReference>
<dbReference type="OrthoDB" id="4062651at2759"/>
<evidence type="ECO:0000259" key="11">
    <source>
        <dbReference type="PROSITE" id="PS50011"/>
    </source>
</evidence>
<feature type="region of interest" description="Disordered" evidence="10">
    <location>
        <begin position="374"/>
        <end position="529"/>
    </location>
</feature>
<dbReference type="OMA" id="PHELETG"/>
<evidence type="ECO:0000256" key="7">
    <source>
        <dbReference type="ARBA" id="ARBA00022840"/>
    </source>
</evidence>
<evidence type="ECO:0000256" key="3">
    <source>
        <dbReference type="ARBA" id="ARBA00022527"/>
    </source>
</evidence>
<evidence type="ECO:0000313" key="12">
    <source>
        <dbReference type="EMBL" id="GAQ85442.1"/>
    </source>
</evidence>
<keyword evidence="4" id="KW-0808">Transferase</keyword>
<feature type="compositionally biased region" description="Basic and acidic residues" evidence="10">
    <location>
        <begin position="10"/>
        <end position="23"/>
    </location>
</feature>
<sequence length="942" mass="103232">MANCFACFARSDKEEAPEDDRSAPGRQHGAPARKVLPEHEMLVPSNGPIIGTPAHPNARLGRLPSKEPEEHFASHPEKSPAQIFTFRELQAATRDFRPQNLLGEGGFGRVYKGRLERTGQIVAVKQLDRTGLQGNAEFRVEVSMLSLLHHENLVNLIGYCADGDQRLLVYEFMPLGCLEDHLHDVPPEREPLDWYTRMRVAYGAAKGLEYLHDKADPPVIYRDFKSSNILLDVGFHPKLSDFGLAKLGPTGDKTHVSTRVMGTYGYCAPEYAMTGQLTTKSDVYSFGVVLLELITGRRAIDSSRPRQSNLVAWARPLFKDRRTFPSMADPLLQGRYPMRALYQAMAVAAMCLQETATLRPQIGDVVMALNHLANQRQEPGEPGRRTSREIPRAGPRGMTTPERRGGEERNGDRLRGGYENVRQAGGRRREDENCGGRNWEREKGIYFRGGQEGRQETPRRRDDEFGNGGERSESSHSRKPSGDGSESYRSEDTFEAERGGVKAAEQDPLGDGDSARASPQVERFVPAPLQQEYAYPPSTREHPAFAGTAKSAILERMSSWEARRGRGGPAGTLRHRVLDRTQDREAAARQARVVEIPERGAGGEGSIAAESPREMPLGWDLQSEATTLSAEDRGQAVFDLEVPEASLQETFGVAAPGRIEMGYGFGQDEPGRGPGAAAGQQDAFGSVVYPEVPDRGYHDFGRLSIDERASALEPPLVGAGAATELPLSNGGANAFPSETAAEPFEPAVAQQKVADLGGGEKEPTDQAGGSSEAPAEKPVGFLAIPSFKARQEQALDAAGRVAFLWQQQQQQSPPPVRPTPANPFDLSEESPQPSRARSPVTVESPRIVHMVESPRIVHMVESPRIVHTVESPRIVQSVRSRPRTPERLMRLDMPRDSLERVDFVAEPGASGEPSRLEEYAWAQPQDPSNGRRPGSFGVGGMG</sequence>
<dbReference type="PROSITE" id="PS50011">
    <property type="entry name" value="PROTEIN_KINASE_DOM"/>
    <property type="match status" value="1"/>
</dbReference>
<accession>A0A1Y1I661</accession>
<evidence type="ECO:0000256" key="8">
    <source>
        <dbReference type="ARBA" id="ARBA00023136"/>
    </source>
</evidence>
<feature type="compositionally biased region" description="Basic and acidic residues" evidence="10">
    <location>
        <begin position="378"/>
        <end position="391"/>
    </location>
</feature>
<dbReference type="PANTHER" id="PTHR47985">
    <property type="entry name" value="OS07G0668900 PROTEIN"/>
    <property type="match status" value="1"/>
</dbReference>
<feature type="region of interest" description="Disordered" evidence="10">
    <location>
        <begin position="805"/>
        <end position="846"/>
    </location>
</feature>
<dbReference type="InterPro" id="IPR001245">
    <property type="entry name" value="Ser-Thr/Tyr_kinase_cat_dom"/>
</dbReference>
<dbReference type="SMR" id="A0A1Y1I661"/>
<evidence type="ECO:0000256" key="1">
    <source>
        <dbReference type="ARBA" id="ARBA00004236"/>
    </source>
</evidence>
<evidence type="ECO:0000256" key="10">
    <source>
        <dbReference type="SAM" id="MobiDB-lite"/>
    </source>
</evidence>
<dbReference type="GO" id="GO:0090404">
    <property type="term" value="C:pollen tube tip"/>
    <property type="evidence" value="ECO:0007669"/>
    <property type="project" value="UniProtKB-ARBA"/>
</dbReference>
<dbReference type="PROSITE" id="PS00107">
    <property type="entry name" value="PROTEIN_KINASE_ATP"/>
    <property type="match status" value="1"/>
</dbReference>
<dbReference type="Gene3D" id="1.10.510.10">
    <property type="entry name" value="Transferase(Phosphotransferase) domain 1"/>
    <property type="match status" value="1"/>
</dbReference>
<feature type="region of interest" description="Disordered" evidence="10">
    <location>
        <begin position="596"/>
        <end position="615"/>
    </location>
</feature>
<dbReference type="PROSITE" id="PS00108">
    <property type="entry name" value="PROTEIN_KINASE_ST"/>
    <property type="match status" value="1"/>
</dbReference>
<evidence type="ECO:0000256" key="9">
    <source>
        <dbReference type="PROSITE-ProRule" id="PRU10141"/>
    </source>
</evidence>
<dbReference type="CDD" id="cd14066">
    <property type="entry name" value="STKc_IRAK"/>
    <property type="match status" value="1"/>
</dbReference>
<feature type="compositionally biased region" description="Pro residues" evidence="10">
    <location>
        <begin position="812"/>
        <end position="821"/>
    </location>
</feature>
<dbReference type="InterPro" id="IPR011009">
    <property type="entry name" value="Kinase-like_dom_sf"/>
</dbReference>
<dbReference type="GO" id="GO:0004674">
    <property type="term" value="F:protein serine/threonine kinase activity"/>
    <property type="evidence" value="ECO:0007669"/>
    <property type="project" value="UniProtKB-KW"/>
</dbReference>
<dbReference type="Proteomes" id="UP000054558">
    <property type="component" value="Unassembled WGS sequence"/>
</dbReference>
<dbReference type="GO" id="GO:0005886">
    <property type="term" value="C:plasma membrane"/>
    <property type="evidence" value="ECO:0007669"/>
    <property type="project" value="UniProtKB-SubCell"/>
</dbReference>
<reference evidence="12 13" key="1">
    <citation type="journal article" date="2014" name="Nat. Commun.">
        <title>Klebsormidium flaccidum genome reveals primary factors for plant terrestrial adaptation.</title>
        <authorList>
            <person name="Hori K."/>
            <person name="Maruyama F."/>
            <person name="Fujisawa T."/>
            <person name="Togashi T."/>
            <person name="Yamamoto N."/>
            <person name="Seo M."/>
            <person name="Sato S."/>
            <person name="Yamada T."/>
            <person name="Mori H."/>
            <person name="Tajima N."/>
            <person name="Moriyama T."/>
            <person name="Ikeuchi M."/>
            <person name="Watanabe M."/>
            <person name="Wada H."/>
            <person name="Kobayashi K."/>
            <person name="Saito M."/>
            <person name="Masuda T."/>
            <person name="Sasaki-Sekimoto Y."/>
            <person name="Mashiguchi K."/>
            <person name="Awai K."/>
            <person name="Shimojima M."/>
            <person name="Masuda S."/>
            <person name="Iwai M."/>
            <person name="Nobusawa T."/>
            <person name="Narise T."/>
            <person name="Kondo S."/>
            <person name="Saito H."/>
            <person name="Sato R."/>
            <person name="Murakawa M."/>
            <person name="Ihara Y."/>
            <person name="Oshima-Yamada Y."/>
            <person name="Ohtaka K."/>
            <person name="Satoh M."/>
            <person name="Sonobe K."/>
            <person name="Ishii M."/>
            <person name="Ohtani R."/>
            <person name="Kanamori-Sato M."/>
            <person name="Honoki R."/>
            <person name="Miyazaki D."/>
            <person name="Mochizuki H."/>
            <person name="Umetsu J."/>
            <person name="Higashi K."/>
            <person name="Shibata D."/>
            <person name="Kamiya Y."/>
            <person name="Sato N."/>
            <person name="Nakamura Y."/>
            <person name="Tabata S."/>
            <person name="Ida S."/>
            <person name="Kurokawa K."/>
            <person name="Ohta H."/>
        </authorList>
    </citation>
    <scope>NUCLEOTIDE SEQUENCE [LARGE SCALE GENOMIC DNA]</scope>
    <source>
        <strain evidence="12 13">NIES-2285</strain>
    </source>
</reference>
<dbReference type="STRING" id="105231.A0A1Y1I661"/>
<dbReference type="InterPro" id="IPR000719">
    <property type="entry name" value="Prot_kinase_dom"/>
</dbReference>
<dbReference type="AlphaFoldDB" id="A0A1Y1I661"/>
<dbReference type="GO" id="GO:0005524">
    <property type="term" value="F:ATP binding"/>
    <property type="evidence" value="ECO:0007669"/>
    <property type="project" value="UniProtKB-UniRule"/>
</dbReference>
<feature type="domain" description="Protein kinase" evidence="11">
    <location>
        <begin position="96"/>
        <end position="374"/>
    </location>
</feature>
<evidence type="ECO:0000256" key="2">
    <source>
        <dbReference type="ARBA" id="ARBA00022475"/>
    </source>
</evidence>
<dbReference type="EMBL" id="DF237184">
    <property type="protein sequence ID" value="GAQ85442.1"/>
    <property type="molecule type" value="Genomic_DNA"/>
</dbReference>
<protein>
    <submittedName>
        <fullName evidence="12">Protein kinase superfamily protein</fullName>
    </submittedName>
</protein>
<dbReference type="FunFam" id="3.30.200.20:FF:000266">
    <property type="entry name" value="probable serine/threonine-protein kinase RLCKVII"/>
    <property type="match status" value="1"/>
</dbReference>